<keyword evidence="2" id="KW-1185">Reference proteome</keyword>
<proteinExistence type="predicted"/>
<gene>
    <name evidence="1" type="ordered locus">Ksed_14420</name>
</gene>
<reference evidence="1 2" key="1">
    <citation type="journal article" date="2009" name="Stand. Genomic Sci.">
        <title>Complete genome sequence of Kytococcus sedentarius type strain (541).</title>
        <authorList>
            <person name="Sims D."/>
            <person name="Brettin T."/>
            <person name="Detter J.C."/>
            <person name="Han C."/>
            <person name="Lapidus A."/>
            <person name="Copeland A."/>
            <person name="Glavina Del Rio T."/>
            <person name="Nolan M."/>
            <person name="Chen F."/>
            <person name="Lucas S."/>
            <person name="Tice H."/>
            <person name="Cheng J.F."/>
            <person name="Bruce D."/>
            <person name="Goodwin L."/>
            <person name="Pitluck S."/>
            <person name="Ovchinnikova G."/>
            <person name="Pati A."/>
            <person name="Ivanova N."/>
            <person name="Mavrommatis K."/>
            <person name="Chen A."/>
            <person name="Palaniappan K."/>
            <person name="D'haeseleer P."/>
            <person name="Chain P."/>
            <person name="Bristow J."/>
            <person name="Eisen J.A."/>
            <person name="Markowitz V."/>
            <person name="Hugenholtz P."/>
            <person name="Schneider S."/>
            <person name="Goker M."/>
            <person name="Pukall R."/>
            <person name="Kyrpides N.C."/>
            <person name="Klenk H.P."/>
        </authorList>
    </citation>
    <scope>NUCLEOTIDE SEQUENCE [LARGE SCALE GENOMIC DNA]</scope>
    <source>
        <strain evidence="2">ATCC 14392 / DSM 20547 / JCM 11482 / CCUG 33030 / NBRC 15357 / NCTC 11040 / CCM 314 / 541</strain>
    </source>
</reference>
<dbReference type="HOGENOM" id="CLU_1701985_0_0_11"/>
<evidence type="ECO:0000313" key="1">
    <source>
        <dbReference type="EMBL" id="ACV06468.1"/>
    </source>
</evidence>
<dbReference type="Proteomes" id="UP000006666">
    <property type="component" value="Chromosome"/>
</dbReference>
<organism evidence="1 2">
    <name type="scientific">Kytococcus sedentarius (strain ATCC 14392 / DSM 20547 / JCM 11482 / CCUG 33030 / NBRC 15357 / NCTC 11040 / CCM 314 / 541)</name>
    <name type="common">Micrococcus sedentarius</name>
    <dbReference type="NCBI Taxonomy" id="478801"/>
    <lineage>
        <taxon>Bacteria</taxon>
        <taxon>Bacillati</taxon>
        <taxon>Actinomycetota</taxon>
        <taxon>Actinomycetes</taxon>
        <taxon>Micrococcales</taxon>
        <taxon>Kytococcaceae</taxon>
        <taxon>Kytococcus</taxon>
    </lineage>
</organism>
<dbReference type="RefSeq" id="WP_015779413.1">
    <property type="nucleotide sequence ID" value="NC_013169.1"/>
</dbReference>
<dbReference type="AlphaFoldDB" id="C7NHW1"/>
<name>C7NHW1_KYTSD</name>
<dbReference type="EMBL" id="CP001686">
    <property type="protein sequence ID" value="ACV06468.1"/>
    <property type="molecule type" value="Genomic_DNA"/>
</dbReference>
<evidence type="ECO:0000313" key="2">
    <source>
        <dbReference type="Proteomes" id="UP000006666"/>
    </source>
</evidence>
<sequence length="154" mass="17304">MGKKEAASRGLPERCDGVAVRTAALAGWQVAEPSEWVYVWLVDGWVQHVGCTWMELDRRTAEHLHGDTRDPRSWRLRTLVQRSDGPVVVMGVAVPMYRDRRACRDAVVQVLCAEGVVDDGTILPASSQCVRDSADAQWVRQVVREVLRELRPGR</sequence>
<dbReference type="STRING" id="478801.Ksed_14420"/>
<dbReference type="KEGG" id="kse:Ksed_14420"/>
<accession>C7NHW1</accession>
<protein>
    <submittedName>
        <fullName evidence="1">Uncharacterized protein</fullName>
    </submittedName>
</protein>